<evidence type="ECO:0000313" key="3">
    <source>
        <dbReference type="EMBL" id="PSB42473.1"/>
    </source>
</evidence>
<dbReference type="GO" id="GO:0004190">
    <property type="term" value="F:aspartic-type endopeptidase activity"/>
    <property type="evidence" value="ECO:0007669"/>
    <property type="project" value="InterPro"/>
</dbReference>
<dbReference type="InterPro" id="IPR021109">
    <property type="entry name" value="Peptidase_aspartic_dom_sf"/>
</dbReference>
<dbReference type="AlphaFoldDB" id="A0A2T1FBT3"/>
<organism evidence="3 4">
    <name type="scientific">Chamaesiphon polymorphus CCALA 037</name>
    <dbReference type="NCBI Taxonomy" id="2107692"/>
    <lineage>
        <taxon>Bacteria</taxon>
        <taxon>Bacillati</taxon>
        <taxon>Cyanobacteriota</taxon>
        <taxon>Cyanophyceae</taxon>
        <taxon>Gomontiellales</taxon>
        <taxon>Chamaesiphonaceae</taxon>
        <taxon>Chamaesiphon</taxon>
    </lineage>
</organism>
<dbReference type="InterPro" id="IPR018061">
    <property type="entry name" value="Retropepsins"/>
</dbReference>
<keyword evidence="3" id="KW-0645">Protease</keyword>
<evidence type="ECO:0000256" key="1">
    <source>
        <dbReference type="ARBA" id="ARBA00022801"/>
    </source>
</evidence>
<dbReference type="Pfam" id="PF00077">
    <property type="entry name" value="RVP"/>
    <property type="match status" value="1"/>
</dbReference>
<sequence>MQSFNYVNVGNGLPLAPIIGIKITAPEWLDKNGEYSIDAFLDTGSDCTLIPLEIISSLDLSIVDSYVEITGVAGGRVDGYACYANIWLGEKCVRAVRVYGCESKSLENRVLIGRDVLNQCCVNFDGVNSRLTIDD</sequence>
<reference evidence="3 4" key="1">
    <citation type="submission" date="2018-03" db="EMBL/GenBank/DDBJ databases">
        <title>The ancient ancestry and fast evolution of plastids.</title>
        <authorList>
            <person name="Moore K.R."/>
            <person name="Magnabosco C."/>
            <person name="Momper L."/>
            <person name="Gold D.A."/>
            <person name="Bosak T."/>
            <person name="Fournier G.P."/>
        </authorList>
    </citation>
    <scope>NUCLEOTIDE SEQUENCE [LARGE SCALE GENOMIC DNA]</scope>
    <source>
        <strain evidence="3 4">CCALA 037</strain>
    </source>
</reference>
<feature type="domain" description="Peptidase A2" evidence="2">
    <location>
        <begin position="37"/>
        <end position="116"/>
    </location>
</feature>
<dbReference type="Proteomes" id="UP000238937">
    <property type="component" value="Unassembled WGS sequence"/>
</dbReference>
<keyword evidence="4" id="KW-1185">Reference proteome</keyword>
<gene>
    <name evidence="3" type="ORF">C7B77_26695</name>
</gene>
<dbReference type="EMBL" id="PVWO01000584">
    <property type="protein sequence ID" value="PSB42473.1"/>
    <property type="molecule type" value="Genomic_DNA"/>
</dbReference>
<evidence type="ECO:0000259" key="2">
    <source>
        <dbReference type="PROSITE" id="PS50175"/>
    </source>
</evidence>
<comment type="caution">
    <text evidence="3">The sequence shown here is derived from an EMBL/GenBank/DDBJ whole genome shotgun (WGS) entry which is preliminary data.</text>
</comment>
<dbReference type="InterPro" id="IPR001995">
    <property type="entry name" value="Peptidase_A2_cat"/>
</dbReference>
<accession>A0A2T1FBT3</accession>
<name>A0A2T1FBT3_9CYAN</name>
<dbReference type="PROSITE" id="PS50175">
    <property type="entry name" value="ASP_PROT_RETROV"/>
    <property type="match status" value="1"/>
</dbReference>
<dbReference type="SUPFAM" id="SSF50630">
    <property type="entry name" value="Acid proteases"/>
    <property type="match status" value="1"/>
</dbReference>
<dbReference type="RefSeq" id="WP_106312156.1">
    <property type="nucleotide sequence ID" value="NZ_PVWO01000584.1"/>
</dbReference>
<evidence type="ECO:0000313" key="4">
    <source>
        <dbReference type="Proteomes" id="UP000238937"/>
    </source>
</evidence>
<protein>
    <submittedName>
        <fullName evidence="3">Retroviral aspartyl protease</fullName>
    </submittedName>
</protein>
<keyword evidence="1" id="KW-0378">Hydrolase</keyword>
<dbReference type="Gene3D" id="2.40.70.10">
    <property type="entry name" value="Acid Proteases"/>
    <property type="match status" value="1"/>
</dbReference>
<proteinExistence type="predicted"/>
<dbReference type="GO" id="GO:0006508">
    <property type="term" value="P:proteolysis"/>
    <property type="evidence" value="ECO:0007669"/>
    <property type="project" value="UniProtKB-KW"/>
</dbReference>
<dbReference type="OrthoDB" id="9832935at2"/>